<dbReference type="SUPFAM" id="SSF53613">
    <property type="entry name" value="Ribokinase-like"/>
    <property type="match status" value="1"/>
</dbReference>
<dbReference type="InterPro" id="IPR011611">
    <property type="entry name" value="PfkB_dom"/>
</dbReference>
<organism evidence="5 6">
    <name type="scientific">Marinoscillum furvescens DSM 4134</name>
    <dbReference type="NCBI Taxonomy" id="1122208"/>
    <lineage>
        <taxon>Bacteria</taxon>
        <taxon>Pseudomonadati</taxon>
        <taxon>Bacteroidota</taxon>
        <taxon>Cytophagia</taxon>
        <taxon>Cytophagales</taxon>
        <taxon>Reichenbachiellaceae</taxon>
        <taxon>Marinoscillum</taxon>
    </lineage>
</organism>
<dbReference type="Proteomes" id="UP000256779">
    <property type="component" value="Unassembled WGS sequence"/>
</dbReference>
<comment type="similarity">
    <text evidence="1">Belongs to the carbohydrate kinase PfkB family.</text>
</comment>
<keyword evidence="2" id="KW-0808">Transferase</keyword>
<dbReference type="PANTHER" id="PTHR43320">
    <property type="entry name" value="SUGAR KINASE"/>
    <property type="match status" value="1"/>
</dbReference>
<evidence type="ECO:0000313" key="5">
    <source>
        <dbReference type="EMBL" id="REE00196.1"/>
    </source>
</evidence>
<dbReference type="OrthoDB" id="9813569at2"/>
<evidence type="ECO:0000313" key="6">
    <source>
        <dbReference type="Proteomes" id="UP000256779"/>
    </source>
</evidence>
<dbReference type="RefSeq" id="WP_115867714.1">
    <property type="nucleotide sequence ID" value="NZ_QREG01000006.1"/>
</dbReference>
<dbReference type="InterPro" id="IPR052700">
    <property type="entry name" value="Carb_kinase_PfkB-like"/>
</dbReference>
<dbReference type="InterPro" id="IPR029056">
    <property type="entry name" value="Ribokinase-like"/>
</dbReference>
<feature type="domain" description="Carbohydrate kinase PfkB" evidence="4">
    <location>
        <begin position="4"/>
        <end position="314"/>
    </location>
</feature>
<evidence type="ECO:0000256" key="3">
    <source>
        <dbReference type="ARBA" id="ARBA00022777"/>
    </source>
</evidence>
<accession>A0A3D9L640</accession>
<name>A0A3D9L640_MARFU</name>
<dbReference type="Pfam" id="PF00294">
    <property type="entry name" value="PfkB"/>
    <property type="match status" value="1"/>
</dbReference>
<evidence type="ECO:0000256" key="1">
    <source>
        <dbReference type="ARBA" id="ARBA00010688"/>
    </source>
</evidence>
<gene>
    <name evidence="5" type="ORF">C7460_106135</name>
</gene>
<keyword evidence="3 5" id="KW-0418">Kinase</keyword>
<comment type="caution">
    <text evidence="5">The sequence shown here is derived from an EMBL/GenBank/DDBJ whole genome shotgun (WGS) entry which is preliminary data.</text>
</comment>
<sequence>MSFVTFGEIMLRLTPSDIGVQLDSSAAFNVDYAGAEANVASSLGILGNQVSFITKLPPNKLGEAAIRSLRSYGINTDRIWRGGERMGTYFIELGSSIRPSSVIYDRKNSAISQVIAGEVNWEELLKDFKFLFITGITPALSDQCAKETILAAQTAKRLGLHVGFDMNFRRSLWNSPDDARKIFDELLASTDILFCNTGVLNDIYQLEYEGADALEQTSKAIPEIANLFSVDKVVMTVREHLSASENQLSGLLYQDKTIFSSNTYLVNVTDRFGTGDAFVAAFLHGYNSGWNPNEVINFATAAFALKHTIKGDQHTSSEQEIRAIMEGHTSGHVLR</sequence>
<reference evidence="5 6" key="1">
    <citation type="submission" date="2018-07" db="EMBL/GenBank/DDBJ databases">
        <title>Genomic Encyclopedia of Type Strains, Phase IV (KMG-IV): sequencing the most valuable type-strain genomes for metagenomic binning, comparative biology and taxonomic classification.</title>
        <authorList>
            <person name="Goeker M."/>
        </authorList>
    </citation>
    <scope>NUCLEOTIDE SEQUENCE [LARGE SCALE GENOMIC DNA]</scope>
    <source>
        <strain evidence="5 6">DSM 4134</strain>
    </source>
</reference>
<dbReference type="Gene3D" id="3.40.1190.20">
    <property type="match status" value="1"/>
</dbReference>
<dbReference type="GO" id="GO:0016301">
    <property type="term" value="F:kinase activity"/>
    <property type="evidence" value="ECO:0007669"/>
    <property type="project" value="UniProtKB-KW"/>
</dbReference>
<dbReference type="AlphaFoldDB" id="A0A3D9L640"/>
<dbReference type="EMBL" id="QREG01000006">
    <property type="protein sequence ID" value="REE00196.1"/>
    <property type="molecule type" value="Genomic_DNA"/>
</dbReference>
<evidence type="ECO:0000259" key="4">
    <source>
        <dbReference type="Pfam" id="PF00294"/>
    </source>
</evidence>
<keyword evidence="6" id="KW-1185">Reference proteome</keyword>
<proteinExistence type="inferred from homology"/>
<evidence type="ECO:0000256" key="2">
    <source>
        <dbReference type="ARBA" id="ARBA00022679"/>
    </source>
</evidence>
<dbReference type="PANTHER" id="PTHR43320:SF2">
    <property type="entry name" value="2-DEHYDRO-3-DEOXYGLUCONOKINASE_2-DEHYDRO-3-DEOXYGALACTONOKINASE"/>
    <property type="match status" value="1"/>
</dbReference>
<dbReference type="CDD" id="cd01166">
    <property type="entry name" value="KdgK"/>
    <property type="match status" value="1"/>
</dbReference>
<protein>
    <submittedName>
        <fullName evidence="5">2-dehydro-3-deoxygluconokinase</fullName>
    </submittedName>
</protein>